<dbReference type="Gene3D" id="3.40.1190.20">
    <property type="match status" value="1"/>
</dbReference>
<proteinExistence type="inferred from homology"/>
<reference evidence="15 16" key="1">
    <citation type="journal article" date="2017" name="Int. J. Syst. Evol. Microbiol.">
        <title>Marinicauda algicola sp. nov., isolated from a marine red alga Rhodosorus marinus.</title>
        <authorList>
            <person name="Jeong S.E."/>
            <person name="Jeon S.H."/>
            <person name="Chun B.H."/>
            <person name="Kim D.W."/>
            <person name="Jeon C.O."/>
        </authorList>
    </citation>
    <scope>NUCLEOTIDE SEQUENCE [LARGE SCALE GENOMIC DNA]</scope>
    <source>
        <strain evidence="15 16">JCM 31718</strain>
    </source>
</reference>
<keyword evidence="4 12" id="KW-0808">Transferase</keyword>
<feature type="binding site" evidence="12">
    <location>
        <begin position="210"/>
        <end position="213"/>
    </location>
    <ligand>
        <name>ATP</name>
        <dbReference type="ChEBI" id="CHEBI:30616"/>
    </ligand>
</feature>
<comment type="similarity">
    <text evidence="12">In the C-terminal section; belongs to the cytidylyltransferase family.</text>
</comment>
<dbReference type="Gene3D" id="3.40.50.620">
    <property type="entry name" value="HUPs"/>
    <property type="match status" value="1"/>
</dbReference>
<dbReference type="CDD" id="cd01172">
    <property type="entry name" value="RfaE_like"/>
    <property type="match status" value="1"/>
</dbReference>
<keyword evidence="10 12" id="KW-0119">Carbohydrate metabolism</keyword>
<evidence type="ECO:0000256" key="7">
    <source>
        <dbReference type="ARBA" id="ARBA00022777"/>
    </source>
</evidence>
<comment type="catalytic activity">
    <reaction evidence="11 12">
        <text>D-glycero-beta-D-manno-heptose 1-phosphate + ATP + H(+) = ADP-D-glycero-beta-D-manno-heptose + diphosphate</text>
        <dbReference type="Rhea" id="RHEA:27465"/>
        <dbReference type="ChEBI" id="CHEBI:15378"/>
        <dbReference type="ChEBI" id="CHEBI:30616"/>
        <dbReference type="ChEBI" id="CHEBI:33019"/>
        <dbReference type="ChEBI" id="CHEBI:59967"/>
        <dbReference type="ChEBI" id="CHEBI:61593"/>
        <dbReference type="EC" id="2.7.7.70"/>
    </reaction>
</comment>
<sequence>MQRAKAARYLQAIAGKHALCVGDVLLDSFVYGETRRISREAPVPILSETRRSAMLGGAGNLARNVESLGGRPVLIGVIGDDGEGEAVRALLGDGPDKGESPDISGLIVEPGRRTPAKIRYVANNQQMLCVDRDPSAPIGEATQNAVLDAVRARIAGASVLILSDYGRGTVTPALSRAVIAIAREAGVPVCVDPRGSDYTRYDGAHVIKPNADELAAETGLPVFDDTTAEAALRVLKDRLGETSALLVTRGGQGMSLLDSEGRVAHHRARPRSVFDVSGAGDTALAALSLAVAAGIDLTDAMALADLAAGTAVGKAGTATVTPEEVLQDAEGGQEAPDWRVISRETASSLAAQWRREGLRVGFTNGCFDILHPGHLAVLRHARSVCDRLIVGLNSDASVRRLKGPSRPVNDAHTRAVMLASLEMVDRVVIFEEDTPEDLIRAIEPHVLVKGADYIADDLPGAAFVKSRGGEVVLAPLVEGLSTSNIVKKLSGMD</sequence>
<evidence type="ECO:0000256" key="12">
    <source>
        <dbReference type="HAMAP-Rule" id="MF_01603"/>
    </source>
</evidence>
<keyword evidence="16" id="KW-1185">Reference proteome</keyword>
<dbReference type="GO" id="GO:0016773">
    <property type="term" value="F:phosphotransferase activity, alcohol group as acceptor"/>
    <property type="evidence" value="ECO:0007669"/>
    <property type="project" value="InterPro"/>
</dbReference>
<dbReference type="GO" id="GO:0005829">
    <property type="term" value="C:cytosol"/>
    <property type="evidence" value="ECO:0007669"/>
    <property type="project" value="TreeGrafter"/>
</dbReference>
<dbReference type="Pfam" id="PF00294">
    <property type="entry name" value="PfkB"/>
    <property type="match status" value="1"/>
</dbReference>
<dbReference type="SUPFAM" id="SSF53613">
    <property type="entry name" value="Ribokinase-like"/>
    <property type="match status" value="1"/>
</dbReference>
<comment type="subunit">
    <text evidence="12">Homodimer.</text>
</comment>
<evidence type="ECO:0000256" key="10">
    <source>
        <dbReference type="ARBA" id="ARBA00023277"/>
    </source>
</evidence>
<comment type="similarity">
    <text evidence="12">In the N-terminal section; belongs to the carbohydrate kinase PfkB family.</text>
</comment>
<dbReference type="InterPro" id="IPR004821">
    <property type="entry name" value="Cyt_trans-like"/>
</dbReference>
<evidence type="ECO:0000259" key="13">
    <source>
        <dbReference type="Pfam" id="PF00294"/>
    </source>
</evidence>
<comment type="catalytic activity">
    <reaction evidence="12">
        <text>D-glycero-beta-D-manno-heptose 7-phosphate + ATP = D-glycero-beta-D-manno-heptose 1,7-bisphosphate + ADP + H(+)</text>
        <dbReference type="Rhea" id="RHEA:27473"/>
        <dbReference type="ChEBI" id="CHEBI:15378"/>
        <dbReference type="ChEBI" id="CHEBI:30616"/>
        <dbReference type="ChEBI" id="CHEBI:60204"/>
        <dbReference type="ChEBI" id="CHEBI:60208"/>
        <dbReference type="ChEBI" id="CHEBI:456216"/>
        <dbReference type="EC" id="2.7.1.167"/>
    </reaction>
</comment>
<dbReference type="InterPro" id="IPR002173">
    <property type="entry name" value="Carboh/pur_kinase_PfkB_CS"/>
</dbReference>
<comment type="function">
    <text evidence="1 12">Catalyzes the phosphorylation of D-glycero-D-manno-heptose 7-phosphate at the C-1 position to selectively form D-glycero-beta-D-manno-heptose-1,7-bisphosphate.</text>
</comment>
<dbReference type="GO" id="GO:0033785">
    <property type="term" value="F:heptose 7-phosphate kinase activity"/>
    <property type="evidence" value="ECO:0007669"/>
    <property type="project" value="UniProtKB-UniRule"/>
</dbReference>
<feature type="region of interest" description="Cytidylyltransferase" evidence="12">
    <location>
        <begin position="362"/>
        <end position="493"/>
    </location>
</feature>
<evidence type="ECO:0000313" key="16">
    <source>
        <dbReference type="Proteomes" id="UP000308054"/>
    </source>
</evidence>
<dbReference type="InterPro" id="IPR011914">
    <property type="entry name" value="RfaE_dom_II"/>
</dbReference>
<feature type="region of interest" description="Ribokinase" evidence="12">
    <location>
        <begin position="1"/>
        <end position="334"/>
    </location>
</feature>
<accession>A0A4S2GY02</accession>
<evidence type="ECO:0000256" key="8">
    <source>
        <dbReference type="ARBA" id="ARBA00022840"/>
    </source>
</evidence>
<organism evidence="15 16">
    <name type="scientific">Marinicauda algicola</name>
    <dbReference type="NCBI Taxonomy" id="2029849"/>
    <lineage>
        <taxon>Bacteria</taxon>
        <taxon>Pseudomonadati</taxon>
        <taxon>Pseudomonadota</taxon>
        <taxon>Alphaproteobacteria</taxon>
        <taxon>Maricaulales</taxon>
        <taxon>Maricaulaceae</taxon>
        <taxon>Marinicauda</taxon>
    </lineage>
</organism>
<dbReference type="GO" id="GO:0009244">
    <property type="term" value="P:lipopolysaccharide core region biosynthetic process"/>
    <property type="evidence" value="ECO:0007669"/>
    <property type="project" value="UniProtKB-UniPathway"/>
</dbReference>
<feature type="active site" evidence="12">
    <location>
        <position position="281"/>
    </location>
</feature>
<dbReference type="AlphaFoldDB" id="A0A4S2GY02"/>
<keyword evidence="9 12" id="KW-0511">Multifunctional enzyme</keyword>
<evidence type="ECO:0000313" key="15">
    <source>
        <dbReference type="EMBL" id="TGY87944.1"/>
    </source>
</evidence>
<dbReference type="UniPathway" id="UPA00356">
    <property type="reaction ID" value="UER00437"/>
</dbReference>
<comment type="pathway">
    <text evidence="12">Nucleotide-sugar biosynthesis; ADP-L-glycero-beta-D-manno-heptose biosynthesis; ADP-L-glycero-beta-D-manno-heptose from D-glycero-beta-D-manno-heptose 7-phosphate: step 1/4.</text>
</comment>
<dbReference type="InterPro" id="IPR011611">
    <property type="entry name" value="PfkB_dom"/>
</dbReference>
<feature type="domain" description="Carbohydrate kinase PfkB" evidence="13">
    <location>
        <begin position="30"/>
        <end position="322"/>
    </location>
</feature>
<dbReference type="PROSITE" id="PS00584">
    <property type="entry name" value="PFKB_KINASES_2"/>
    <property type="match status" value="1"/>
</dbReference>
<gene>
    <name evidence="15" type="primary">rfaE2</name>
    <name evidence="12" type="synonym">hldE</name>
    <name evidence="15" type="ORF">E5163_13620</name>
</gene>
<dbReference type="GO" id="GO:0005524">
    <property type="term" value="F:ATP binding"/>
    <property type="evidence" value="ECO:0007669"/>
    <property type="project" value="UniProtKB-UniRule"/>
</dbReference>
<dbReference type="InterPro" id="IPR014729">
    <property type="entry name" value="Rossmann-like_a/b/a_fold"/>
</dbReference>
<evidence type="ECO:0000256" key="9">
    <source>
        <dbReference type="ARBA" id="ARBA00023268"/>
    </source>
</evidence>
<dbReference type="EC" id="2.7.7.70" evidence="12"/>
<evidence type="ECO:0000256" key="4">
    <source>
        <dbReference type="ARBA" id="ARBA00022679"/>
    </source>
</evidence>
<evidence type="ECO:0000256" key="2">
    <source>
        <dbReference type="ARBA" id="ARBA00003753"/>
    </source>
</evidence>
<dbReference type="Pfam" id="PF01467">
    <property type="entry name" value="CTP_transf_like"/>
    <property type="match status" value="1"/>
</dbReference>
<dbReference type="RefSeq" id="WP_135996907.1">
    <property type="nucleotide sequence ID" value="NZ_CP071057.1"/>
</dbReference>
<comment type="pathway">
    <text evidence="12">Nucleotide-sugar biosynthesis; ADP-L-glycero-beta-D-manno-heptose biosynthesis; ADP-L-glycero-beta-D-manno-heptose from D-glycero-beta-D-manno-heptose 7-phosphate: step 3/4.</text>
</comment>
<dbReference type="HAMAP" id="MF_01603">
    <property type="entry name" value="HldE"/>
    <property type="match status" value="1"/>
</dbReference>
<dbReference type="GO" id="GO:0033786">
    <property type="term" value="F:heptose-1-phosphate adenylyltransferase activity"/>
    <property type="evidence" value="ECO:0007669"/>
    <property type="project" value="UniProtKB-UniRule"/>
</dbReference>
<keyword evidence="7 12" id="KW-0418">Kinase</keyword>
<evidence type="ECO:0000256" key="1">
    <source>
        <dbReference type="ARBA" id="ARBA00002319"/>
    </source>
</evidence>
<comment type="pathway">
    <text evidence="3">Bacterial outer membrane biogenesis; LPS core biosynthesis.</text>
</comment>
<keyword evidence="5 12" id="KW-0548">Nucleotidyltransferase</keyword>
<evidence type="ECO:0000256" key="11">
    <source>
        <dbReference type="ARBA" id="ARBA00047428"/>
    </source>
</evidence>
<evidence type="ECO:0000259" key="14">
    <source>
        <dbReference type="Pfam" id="PF01467"/>
    </source>
</evidence>
<dbReference type="PANTHER" id="PTHR46969:SF1">
    <property type="entry name" value="BIFUNCTIONAL PROTEIN HLDE"/>
    <property type="match status" value="1"/>
</dbReference>
<evidence type="ECO:0000256" key="5">
    <source>
        <dbReference type="ARBA" id="ARBA00022695"/>
    </source>
</evidence>
<dbReference type="GO" id="GO:0097171">
    <property type="term" value="P:ADP-L-glycero-beta-D-manno-heptose biosynthetic process"/>
    <property type="evidence" value="ECO:0007669"/>
    <property type="project" value="UniProtKB-UniPathway"/>
</dbReference>
<dbReference type="OrthoDB" id="9802794at2"/>
<name>A0A4S2GY02_9PROT</name>
<dbReference type="EC" id="2.7.1.167" evidence="12"/>
<dbReference type="UniPathway" id="UPA00958"/>
<comment type="caution">
    <text evidence="15">The sequence shown here is derived from an EMBL/GenBank/DDBJ whole genome shotgun (WGS) entry which is preliminary data.</text>
</comment>
<dbReference type="EMBL" id="SRXW01000004">
    <property type="protein sequence ID" value="TGY87944.1"/>
    <property type="molecule type" value="Genomic_DNA"/>
</dbReference>
<dbReference type="InterPro" id="IPR011913">
    <property type="entry name" value="RfaE_dom_I"/>
</dbReference>
<feature type="domain" description="Cytidyltransferase-like" evidence="14">
    <location>
        <begin position="362"/>
        <end position="456"/>
    </location>
</feature>
<evidence type="ECO:0000256" key="3">
    <source>
        <dbReference type="ARBA" id="ARBA00004713"/>
    </source>
</evidence>
<dbReference type="InterPro" id="IPR029056">
    <property type="entry name" value="Ribokinase-like"/>
</dbReference>
<dbReference type="PANTHER" id="PTHR46969">
    <property type="entry name" value="BIFUNCTIONAL PROTEIN HLDE"/>
    <property type="match status" value="1"/>
</dbReference>
<protein>
    <recommendedName>
        <fullName evidence="12">Bifunctional protein HldE</fullName>
    </recommendedName>
    <domain>
        <recommendedName>
            <fullName evidence="12">D-beta-D-heptose 7-phosphate kinase</fullName>
            <ecNumber evidence="12">2.7.1.167</ecNumber>
        </recommendedName>
        <alternativeName>
            <fullName evidence="12">D-beta-D-heptose 7-phosphotransferase</fullName>
        </alternativeName>
        <alternativeName>
            <fullName evidence="12">D-glycero-beta-D-manno-heptose-7-phosphate kinase</fullName>
        </alternativeName>
    </domain>
    <domain>
        <recommendedName>
            <fullName evidence="12">D-beta-D-heptose 1-phosphate adenylyltransferase</fullName>
            <ecNumber evidence="12">2.7.7.70</ecNumber>
        </recommendedName>
        <alternativeName>
            <fullName evidence="12">D-glycero-beta-D-manno-heptose 1-phosphate adenylyltransferase</fullName>
        </alternativeName>
    </domain>
</protein>
<dbReference type="NCBIfam" id="TIGR00125">
    <property type="entry name" value="cyt_tran_rel"/>
    <property type="match status" value="1"/>
</dbReference>
<dbReference type="InterPro" id="IPR023030">
    <property type="entry name" value="Bifunc_HldE"/>
</dbReference>
<dbReference type="SUPFAM" id="SSF52374">
    <property type="entry name" value="Nucleotidylyl transferase"/>
    <property type="match status" value="1"/>
</dbReference>
<dbReference type="Proteomes" id="UP000308054">
    <property type="component" value="Unassembled WGS sequence"/>
</dbReference>
<keyword evidence="8 12" id="KW-0067">ATP-binding</keyword>
<comment type="function">
    <text evidence="2 12">Catalyzes the ADP transfer from ATP to D-glycero-beta-D-manno-heptose 1-phosphate, yielding ADP-D-glycero-beta-D-manno-heptose.</text>
</comment>
<keyword evidence="6 12" id="KW-0547">Nucleotide-binding</keyword>
<dbReference type="NCBIfam" id="TIGR02199">
    <property type="entry name" value="rfaE_dom_II"/>
    <property type="match status" value="1"/>
</dbReference>
<evidence type="ECO:0000256" key="6">
    <source>
        <dbReference type="ARBA" id="ARBA00022741"/>
    </source>
</evidence>